<protein>
    <submittedName>
        <fullName evidence="2">Uncharacterized protein</fullName>
    </submittedName>
</protein>
<name>A0A8S2IF86_9BILA</name>
<evidence type="ECO:0000313" key="3">
    <source>
        <dbReference type="Proteomes" id="UP000682733"/>
    </source>
</evidence>
<dbReference type="Proteomes" id="UP000682733">
    <property type="component" value="Unassembled WGS sequence"/>
</dbReference>
<dbReference type="Proteomes" id="UP000677228">
    <property type="component" value="Unassembled WGS sequence"/>
</dbReference>
<evidence type="ECO:0000313" key="1">
    <source>
        <dbReference type="EMBL" id="CAF0953212.1"/>
    </source>
</evidence>
<comment type="caution">
    <text evidence="2">The sequence shown here is derived from an EMBL/GenBank/DDBJ whole genome shotgun (WGS) entry which is preliminary data.</text>
</comment>
<dbReference type="AlphaFoldDB" id="A0A8S2IF86"/>
<proteinExistence type="predicted"/>
<sequence>MAAMEGFTLEDFGTFDDILVGFTGCDEMEEFNSFWLQNMSTLFDDDDADDVIFVEELFKIAFSVLLPPGDEVIFIEEHYGDWSGFNEDVTTSERVIPCRRIKCAETDEQIELQMFHEVLRIMGCTDAIYLLDYNNW</sequence>
<gene>
    <name evidence="1" type="ORF">OVA965_LOCUS12249</name>
    <name evidence="2" type="ORF">TMI583_LOCUS12253</name>
</gene>
<dbReference type="EMBL" id="CAJNOK010004883">
    <property type="protein sequence ID" value="CAF0953212.1"/>
    <property type="molecule type" value="Genomic_DNA"/>
</dbReference>
<organism evidence="2 3">
    <name type="scientific">Didymodactylos carnosus</name>
    <dbReference type="NCBI Taxonomy" id="1234261"/>
    <lineage>
        <taxon>Eukaryota</taxon>
        <taxon>Metazoa</taxon>
        <taxon>Spiralia</taxon>
        <taxon>Gnathifera</taxon>
        <taxon>Rotifera</taxon>
        <taxon>Eurotatoria</taxon>
        <taxon>Bdelloidea</taxon>
        <taxon>Philodinida</taxon>
        <taxon>Philodinidae</taxon>
        <taxon>Didymodactylos</taxon>
    </lineage>
</organism>
<evidence type="ECO:0000313" key="2">
    <source>
        <dbReference type="EMBL" id="CAF3726797.1"/>
    </source>
</evidence>
<reference evidence="2" key="1">
    <citation type="submission" date="2021-02" db="EMBL/GenBank/DDBJ databases">
        <authorList>
            <person name="Nowell W R."/>
        </authorList>
    </citation>
    <scope>NUCLEOTIDE SEQUENCE</scope>
</reference>
<accession>A0A8S2IF86</accession>
<dbReference type="EMBL" id="CAJOBA010004888">
    <property type="protein sequence ID" value="CAF3726797.1"/>
    <property type="molecule type" value="Genomic_DNA"/>
</dbReference>